<dbReference type="InterPro" id="IPR045768">
    <property type="entry name" value="SpoIIE_N"/>
</dbReference>
<dbReference type="PANTHER" id="PTHR43156">
    <property type="entry name" value="STAGE II SPORULATION PROTEIN E-RELATED"/>
    <property type="match status" value="1"/>
</dbReference>
<dbReference type="Gene3D" id="3.60.40.10">
    <property type="entry name" value="PPM-type phosphatase domain"/>
    <property type="match status" value="1"/>
</dbReference>
<evidence type="ECO:0000256" key="2">
    <source>
        <dbReference type="SAM" id="Phobius"/>
    </source>
</evidence>
<gene>
    <name evidence="4" type="ORF">H9900_03025</name>
</gene>
<dbReference type="Proteomes" id="UP000824162">
    <property type="component" value="Unassembled WGS sequence"/>
</dbReference>
<feature type="transmembrane region" description="Helical" evidence="2">
    <location>
        <begin position="104"/>
        <end position="125"/>
    </location>
</feature>
<feature type="transmembrane region" description="Helical" evidence="2">
    <location>
        <begin position="131"/>
        <end position="152"/>
    </location>
</feature>
<dbReference type="Pfam" id="PF07228">
    <property type="entry name" value="SpoIIE"/>
    <property type="match status" value="1"/>
</dbReference>
<dbReference type="InterPro" id="IPR036457">
    <property type="entry name" value="PPM-type-like_dom_sf"/>
</dbReference>
<comment type="caution">
    <text evidence="4">The sequence shown here is derived from an EMBL/GenBank/DDBJ whole genome shotgun (WGS) entry which is preliminary data.</text>
</comment>
<evidence type="ECO:0000256" key="1">
    <source>
        <dbReference type="ARBA" id="ARBA00022801"/>
    </source>
</evidence>
<dbReference type="SUPFAM" id="SSF81606">
    <property type="entry name" value="PP2C-like"/>
    <property type="match status" value="1"/>
</dbReference>
<dbReference type="SMART" id="SM00331">
    <property type="entry name" value="PP2C_SIG"/>
    <property type="match status" value="1"/>
</dbReference>
<feature type="transmembrane region" description="Helical" evidence="2">
    <location>
        <begin position="260"/>
        <end position="279"/>
    </location>
</feature>
<dbReference type="Pfam" id="PF19732">
    <property type="entry name" value="SpoIIE_N"/>
    <property type="match status" value="1"/>
</dbReference>
<keyword evidence="1" id="KW-0378">Hydrolase</keyword>
<keyword evidence="2" id="KW-0472">Membrane</keyword>
<feature type="transmembrane region" description="Helical" evidence="2">
    <location>
        <begin position="198"/>
        <end position="217"/>
    </location>
</feature>
<feature type="transmembrane region" description="Helical" evidence="2">
    <location>
        <begin position="56"/>
        <end position="74"/>
    </location>
</feature>
<evidence type="ECO:0000313" key="5">
    <source>
        <dbReference type="Proteomes" id="UP000824162"/>
    </source>
</evidence>
<accession>A0A9D1PRG2</accession>
<dbReference type="PANTHER" id="PTHR43156:SF2">
    <property type="entry name" value="STAGE II SPORULATION PROTEIN E"/>
    <property type="match status" value="1"/>
</dbReference>
<keyword evidence="2" id="KW-1133">Transmembrane helix</keyword>
<dbReference type="InterPro" id="IPR001932">
    <property type="entry name" value="PPM-type_phosphatase-like_dom"/>
</dbReference>
<reference evidence="4" key="1">
    <citation type="journal article" date="2021" name="PeerJ">
        <title>Extensive microbial diversity within the chicken gut microbiome revealed by metagenomics and culture.</title>
        <authorList>
            <person name="Gilroy R."/>
            <person name="Ravi A."/>
            <person name="Getino M."/>
            <person name="Pursley I."/>
            <person name="Horton D.L."/>
            <person name="Alikhan N.F."/>
            <person name="Baker D."/>
            <person name="Gharbi K."/>
            <person name="Hall N."/>
            <person name="Watson M."/>
            <person name="Adriaenssens E.M."/>
            <person name="Foster-Nyarko E."/>
            <person name="Jarju S."/>
            <person name="Secka A."/>
            <person name="Antonio M."/>
            <person name="Oren A."/>
            <person name="Chaudhuri R.R."/>
            <person name="La Ragione R."/>
            <person name="Hildebrand F."/>
            <person name="Pallen M.J."/>
        </authorList>
    </citation>
    <scope>NUCLEOTIDE SEQUENCE</scope>
    <source>
        <strain evidence="4">5790</strain>
    </source>
</reference>
<name>A0A9D1PRG2_9FIRM</name>
<sequence>MKNTSLVPVESAPKREPALRLWDIPARLIGILLSGAMPVSGLAPFGLSFLTIDRQFSLKSIINLICVAIGYTLLFDFWLSAKYIAACVLFEIILFVIEKNQKPSIYFIAGAAGCAMLICETGVLLLQGFTVAGLILALCDTVLMMVGSLVFSRCRTVLLENRFLTQTLSADERISLCALAGVILLSAGELTVLGRFNVSNFLACVLLGAVALGSGGVTRSASIGIFIGIIQGLSGDFPESVAVFTLIGLTLGAAAQLNKAAVCLCLCLFGFGIMLYAGFPMGTAHLPNLYELVPAAAAVYLLPRSATLSVERILSFSDDSGDDNTRFKEYVEDKLGCISESFMEISNIFDEISEKPISSDMTDISLLFDTAADRVCKQCDRAGYCWQKDFNATYNAMFKFLEIMERNGALQLTDVPKSFADKCIRLLPLVAEINRQFEVYKVNIAWKNKLRENRELTAEQFRGISEIIKNASEEICSEKSFDIMAADEIKQALCDMGINAERVDVIGDKNGRYSVEISINGCDDFELCRKRIKPVIKKIMGISVATPYGQCEISDDGRCRICFCQLEGFEPIIGCAALAGGEESGDKSYVKYLPGGKMVITISDGMGKGHSAARESDTIIRLLGSFLEAGFDKGAAVKLINSVMVMRSARDAFATIDMCVIDLYTGQIEFIKNGAEASYIKRSDYTEAVRSASLPIGIISINDIETFSQSLSDGSLVVMMSDGVITSQDDSNIRNLIERASMQTPPDKLAQLILSEAVANNRAQGIENDDMTVVCIKLAVPGAAQKHGKTMKAAAL</sequence>
<organism evidence="4 5">
    <name type="scientific">Candidatus Monoglobus merdigallinarum</name>
    <dbReference type="NCBI Taxonomy" id="2838698"/>
    <lineage>
        <taxon>Bacteria</taxon>
        <taxon>Bacillati</taxon>
        <taxon>Bacillota</taxon>
        <taxon>Clostridia</taxon>
        <taxon>Monoglobales</taxon>
        <taxon>Monoglobaceae</taxon>
        <taxon>Monoglobus</taxon>
    </lineage>
</organism>
<protein>
    <submittedName>
        <fullName evidence="4">SpoIIE family protein phosphatase</fullName>
    </submittedName>
</protein>
<dbReference type="EMBL" id="DXIJ01000059">
    <property type="protein sequence ID" value="HIV85766.1"/>
    <property type="molecule type" value="Genomic_DNA"/>
</dbReference>
<dbReference type="GO" id="GO:0016791">
    <property type="term" value="F:phosphatase activity"/>
    <property type="evidence" value="ECO:0007669"/>
    <property type="project" value="TreeGrafter"/>
</dbReference>
<feature type="transmembrane region" description="Helical" evidence="2">
    <location>
        <begin position="80"/>
        <end position="97"/>
    </location>
</feature>
<reference evidence="4" key="2">
    <citation type="submission" date="2021-04" db="EMBL/GenBank/DDBJ databases">
        <authorList>
            <person name="Gilroy R."/>
        </authorList>
    </citation>
    <scope>NUCLEOTIDE SEQUENCE</scope>
    <source>
        <strain evidence="4">5790</strain>
    </source>
</reference>
<dbReference type="AlphaFoldDB" id="A0A9D1PRG2"/>
<feature type="transmembrane region" description="Helical" evidence="2">
    <location>
        <begin position="28"/>
        <end position="49"/>
    </location>
</feature>
<keyword evidence="2" id="KW-0812">Transmembrane</keyword>
<evidence type="ECO:0000313" key="4">
    <source>
        <dbReference type="EMBL" id="HIV85766.1"/>
    </source>
</evidence>
<dbReference type="InterPro" id="IPR052016">
    <property type="entry name" value="Bact_Sigma-Reg"/>
</dbReference>
<evidence type="ECO:0000259" key="3">
    <source>
        <dbReference type="SMART" id="SM00331"/>
    </source>
</evidence>
<feature type="domain" description="PPM-type phosphatase" evidence="3">
    <location>
        <begin position="570"/>
        <end position="778"/>
    </location>
</feature>
<proteinExistence type="predicted"/>